<evidence type="ECO:0000313" key="5">
    <source>
        <dbReference type="Proteomes" id="UP001156670"/>
    </source>
</evidence>
<comment type="similarity">
    <text evidence="1 2">Belongs to the OprB family.</text>
</comment>
<dbReference type="PANTHER" id="PTHR37944:SF1">
    <property type="entry name" value="PORIN B"/>
    <property type="match status" value="1"/>
</dbReference>
<proteinExistence type="inferred from homology"/>
<dbReference type="InterPro" id="IPR007049">
    <property type="entry name" value="Carb-sel_porin_OprB"/>
</dbReference>
<protein>
    <recommendedName>
        <fullName evidence="6">Porin</fullName>
    </recommendedName>
</protein>
<feature type="chain" id="PRO_5044949739" description="Porin" evidence="2">
    <location>
        <begin position="31"/>
        <end position="472"/>
    </location>
</feature>
<dbReference type="PANTHER" id="PTHR37944">
    <property type="entry name" value="PORIN B"/>
    <property type="match status" value="1"/>
</dbReference>
<evidence type="ECO:0000256" key="2">
    <source>
        <dbReference type="RuleBase" id="RU363072"/>
    </source>
</evidence>
<name>A0ABQ5XTH8_9GAMM</name>
<comment type="caution">
    <text evidence="4">The sequence shown here is derived from an EMBL/GenBank/DDBJ whole genome shotgun (WGS) entry which is preliminary data.</text>
</comment>
<keyword evidence="5" id="KW-1185">Reference proteome</keyword>
<organism evidence="4 5">
    <name type="scientific">Dyella acidisoli</name>
    <dbReference type="NCBI Taxonomy" id="1867834"/>
    <lineage>
        <taxon>Bacteria</taxon>
        <taxon>Pseudomonadati</taxon>
        <taxon>Pseudomonadota</taxon>
        <taxon>Gammaproteobacteria</taxon>
        <taxon>Lysobacterales</taxon>
        <taxon>Rhodanobacteraceae</taxon>
        <taxon>Dyella</taxon>
    </lineage>
</organism>
<evidence type="ECO:0008006" key="6">
    <source>
        <dbReference type="Google" id="ProtNLM"/>
    </source>
</evidence>
<keyword evidence="2" id="KW-0732">Signal</keyword>
<sequence length="472" mass="52736">MQIQTQIARKHSPTLLFVLGTMACTAVTQAQDIRLASTDASRGSPPPPVETKNAKDTTEERWNLHAQTTYVYQHKDGFSAPYTGPQSLSTSPEYSYTSTFTAYLGARFWKGGEIYVDPEVVIGKPFSHLFGLASINNGEIQKNGGTHPRGYLARWFLRQTFNLGGDAVHVEDGPNQLASNYDSRRFVVTLGKITLTDIFEKNTYANDPRTQFLNWSMITHGAWDYAADARAYTIGGAGEFYWDNWVVRVGRFMEPKEANGTTLNHRIWTYHGDNLEVEHDHTFGDLPGLVRVLVFRNHSWAGNYLDAIAAAEGTGNPPDVTSVRKASSKVGYGISFEQRLSKDVGVFLRASSANDRTEEYAFTEIDNDLSGGISVNGTRWNRPDDVFGVAFSTAGLNRQHRLYLADGGMGGFLGDGQLTRYGREDVLETYYNYHLYKGIQLSPDFQVILNPGYNADRRGPVFIYGMRIHLEI</sequence>
<evidence type="ECO:0000256" key="1">
    <source>
        <dbReference type="ARBA" id="ARBA00008769"/>
    </source>
</evidence>
<feature type="region of interest" description="Disordered" evidence="3">
    <location>
        <begin position="37"/>
        <end position="58"/>
    </location>
</feature>
<gene>
    <name evidence="4" type="ORF">GCM10007901_34310</name>
</gene>
<evidence type="ECO:0000256" key="3">
    <source>
        <dbReference type="SAM" id="MobiDB-lite"/>
    </source>
</evidence>
<dbReference type="InterPro" id="IPR038673">
    <property type="entry name" value="OprB_sf"/>
</dbReference>
<evidence type="ECO:0000313" key="4">
    <source>
        <dbReference type="EMBL" id="GLQ94479.1"/>
    </source>
</evidence>
<dbReference type="Gene3D" id="2.40.160.180">
    <property type="entry name" value="Carbohydrate-selective porin OprB"/>
    <property type="match status" value="1"/>
</dbReference>
<dbReference type="Proteomes" id="UP001156670">
    <property type="component" value="Unassembled WGS sequence"/>
</dbReference>
<feature type="signal peptide" evidence="2">
    <location>
        <begin position="1"/>
        <end position="30"/>
    </location>
</feature>
<dbReference type="RefSeq" id="WP_284322177.1">
    <property type="nucleotide sequence ID" value="NZ_BSOB01000046.1"/>
</dbReference>
<accession>A0ABQ5XTH8</accession>
<dbReference type="Pfam" id="PF04966">
    <property type="entry name" value="OprB"/>
    <property type="match status" value="1"/>
</dbReference>
<dbReference type="InterPro" id="IPR052932">
    <property type="entry name" value="OprB_Porin"/>
</dbReference>
<dbReference type="EMBL" id="BSOB01000046">
    <property type="protein sequence ID" value="GLQ94479.1"/>
    <property type="molecule type" value="Genomic_DNA"/>
</dbReference>
<reference evidence="5" key="1">
    <citation type="journal article" date="2019" name="Int. J. Syst. Evol. Microbiol.">
        <title>The Global Catalogue of Microorganisms (GCM) 10K type strain sequencing project: providing services to taxonomists for standard genome sequencing and annotation.</title>
        <authorList>
            <consortium name="The Broad Institute Genomics Platform"/>
            <consortium name="The Broad Institute Genome Sequencing Center for Infectious Disease"/>
            <person name="Wu L."/>
            <person name="Ma J."/>
        </authorList>
    </citation>
    <scope>NUCLEOTIDE SEQUENCE [LARGE SCALE GENOMIC DNA]</scope>
    <source>
        <strain evidence="5">NBRC 111980</strain>
    </source>
</reference>